<dbReference type="SUPFAM" id="SSF51445">
    <property type="entry name" value="(Trans)glycosidases"/>
    <property type="match status" value="1"/>
</dbReference>
<accession>A0A401KJS9</accession>
<dbReference type="Gene3D" id="2.60.40.1180">
    <property type="entry name" value="Golgi alpha-mannosidase II"/>
    <property type="match status" value="1"/>
</dbReference>
<dbReference type="InterPro" id="IPR031728">
    <property type="entry name" value="GlcAase_C"/>
</dbReference>
<dbReference type="STRING" id="105351.A0A401KJS9"/>
<dbReference type="CDD" id="cd01597">
    <property type="entry name" value="pCLME"/>
    <property type="match status" value="1"/>
</dbReference>
<dbReference type="SMART" id="SM00998">
    <property type="entry name" value="ADSL_C"/>
    <property type="match status" value="1"/>
</dbReference>
<protein>
    <submittedName>
        <fullName evidence="3">Uncharacterized protein C8E4.05c</fullName>
    </submittedName>
</protein>
<dbReference type="InterPro" id="IPR008948">
    <property type="entry name" value="L-Aspartase-like"/>
</dbReference>
<dbReference type="PANTHER" id="PTHR43172">
    <property type="entry name" value="ADENYLOSUCCINATE LYASE"/>
    <property type="match status" value="1"/>
</dbReference>
<dbReference type="EMBL" id="BDHI01000002">
    <property type="protein sequence ID" value="GCB19436.1"/>
    <property type="molecule type" value="Genomic_DNA"/>
</dbReference>
<dbReference type="SUPFAM" id="SSF48557">
    <property type="entry name" value="L-aspartase-like"/>
    <property type="match status" value="1"/>
</dbReference>
<dbReference type="Gene3D" id="3.20.20.80">
    <property type="entry name" value="Glycosidases"/>
    <property type="match status" value="1"/>
</dbReference>
<dbReference type="PANTHER" id="PTHR43172:SF2">
    <property type="entry name" value="ADENYLOSUCCINATE LYASE C-TERMINAL DOMAIN-CONTAINING PROTEIN"/>
    <property type="match status" value="1"/>
</dbReference>
<dbReference type="InterPro" id="IPR013780">
    <property type="entry name" value="Glyco_hydro_b"/>
</dbReference>
<dbReference type="GO" id="GO:0003824">
    <property type="term" value="F:catalytic activity"/>
    <property type="evidence" value="ECO:0007669"/>
    <property type="project" value="InterPro"/>
</dbReference>
<comment type="caution">
    <text evidence="3">The sequence shown here is derived from an EMBL/GenBank/DDBJ whole genome shotgun (WGS) entry which is preliminary data.</text>
</comment>
<reference evidence="3 4" key="1">
    <citation type="submission" date="2016-09" db="EMBL/GenBank/DDBJ databases">
        <title>Aspergillus awamori IFM 58123T.</title>
        <authorList>
            <person name="Kusuya Y."/>
            <person name="Shimizu M."/>
            <person name="Takahashi H."/>
            <person name="Yaguchi T."/>
        </authorList>
    </citation>
    <scope>NUCLEOTIDE SEQUENCE [LARGE SCALE GENOMIC DNA]</scope>
    <source>
        <strain evidence="3 4">IFM 58123</strain>
    </source>
</reference>
<gene>
    <name evidence="3" type="ORF">AAWM_02321</name>
</gene>
<dbReference type="Pfam" id="PF10397">
    <property type="entry name" value="ADSL_C"/>
    <property type="match status" value="1"/>
</dbReference>
<proteinExistence type="inferred from homology"/>
<dbReference type="AlphaFoldDB" id="A0A401KJS9"/>
<dbReference type="PRINTS" id="PR00145">
    <property type="entry name" value="ARGSUCLYASE"/>
</dbReference>
<evidence type="ECO:0000313" key="4">
    <source>
        <dbReference type="Proteomes" id="UP000286921"/>
    </source>
</evidence>
<dbReference type="InterPro" id="IPR019468">
    <property type="entry name" value="AdenyloSucc_lyase_C"/>
</dbReference>
<dbReference type="PRINTS" id="PR00149">
    <property type="entry name" value="FUMRATELYASE"/>
</dbReference>
<feature type="domain" description="Adenylosuccinate lyase C-terminal" evidence="2">
    <location>
        <begin position="367"/>
        <end position="440"/>
    </location>
</feature>
<dbReference type="Pfam" id="PF00206">
    <property type="entry name" value="Lyase_1"/>
    <property type="match status" value="1"/>
</dbReference>
<keyword evidence="4" id="KW-1185">Reference proteome</keyword>
<dbReference type="Gene3D" id="1.20.200.10">
    <property type="entry name" value="Fumarase/aspartase (Central domain)"/>
    <property type="match status" value="1"/>
</dbReference>
<dbReference type="Proteomes" id="UP000286921">
    <property type="component" value="Unassembled WGS sequence"/>
</dbReference>
<comment type="similarity">
    <text evidence="1">Belongs to the class-II fumarase/aspartase family.</text>
</comment>
<evidence type="ECO:0000313" key="3">
    <source>
        <dbReference type="EMBL" id="GCB19436.1"/>
    </source>
</evidence>
<dbReference type="Gene3D" id="1.10.40.30">
    <property type="entry name" value="Fumarase/aspartase (C-terminal domain)"/>
    <property type="match status" value="1"/>
</dbReference>
<dbReference type="InterPro" id="IPR000362">
    <property type="entry name" value="Fumarate_lyase_fam"/>
</dbReference>
<evidence type="ECO:0000256" key="1">
    <source>
        <dbReference type="ARBA" id="ARBA00034772"/>
    </source>
</evidence>
<sequence>MLNSAVDSRIFRNLFGTEEIRDIFSDEAYIKCLIEVEIALARAEATVNVIPQESANVIAEKAKYENLNLSRMAADTENVGYPVLPLVWQLAEMVPQEHAKYIHWGATTQDIMDCASMVQIRRGLVVVRRNLHELDTALRALSEKYADTPMAGRTHLQHALPITFGYKCAVYLSGIQRHIQRLAEIELRCLLVQFGGAAGTLASLGSDDTGLQVRKQLARELGLHDPSITWHVARDHVAEVVNFLALVGGSLGKIALDIIIMSSNEVAEVAEPFVPFRGASSTMPQKRNPISSEVILASSKLLRSNASLALDAMVSDFERASGPWHLEWSCIPDSFVLCCGALHQANFIMRGLLVNTDVMSSNLNMTKGLIVAEAVMMGTAPKIGRQRAHDVVYEACTKAIEGNLPLIDILRQDESLVAQVGEEKLRSLCDPLSGQFSKFNVTRKINISPAASPRPGKQIVDAAYQSFSIEFSFMADYAGNDTHPNHFSRQVIQNLYDISGAYPIFRVGGSTQSSAIYYPNQTEAIIDPFSSVASDQPSYTFVGPSWFQSFRQFPIGTQYIYGLNFFNTVNETYENIGNGLDQCVLEANAAYKTMGNSLYAFEIGNEVDSWGNGKHREGNWTVQRYVNQWNEFATAISRNLTGMNAARLFQGCAFEAPRHISERTDWNVENAELDGMHPDKTKTVSDHEYMGANCDYTGAGPTIKDTLFDRTNMLSRVWYHDYLGNATAESGIKYVIGETNSISCQGAFNISDVMASAVWAVDYVMYLSSLKVSRVHFHMGTRYRYSPWQPIAYNDSAPHVNPMYYGNLFNAAVFAGGNKQMEVLVNETNFGAYAVYKSGSLDAIVAVNLNIWNSTLDPVARPYTALALPEIWKDAKVSRLTSPGVDIAGNITFAGQYVDENARIVGQKIYDKVTGGKVLVGAGEAILVQR</sequence>
<evidence type="ECO:0000259" key="2">
    <source>
        <dbReference type="SMART" id="SM00998"/>
    </source>
</evidence>
<name>A0A401KJS9_ASPAW</name>
<dbReference type="InterPro" id="IPR022761">
    <property type="entry name" value="Fumarate_lyase_N"/>
</dbReference>
<organism evidence="3 4">
    <name type="scientific">Aspergillus awamori</name>
    <name type="common">Black koji mold</name>
    <dbReference type="NCBI Taxonomy" id="105351"/>
    <lineage>
        <taxon>Eukaryota</taxon>
        <taxon>Fungi</taxon>
        <taxon>Dikarya</taxon>
        <taxon>Ascomycota</taxon>
        <taxon>Pezizomycotina</taxon>
        <taxon>Eurotiomycetes</taxon>
        <taxon>Eurotiomycetidae</taxon>
        <taxon>Eurotiales</taxon>
        <taxon>Aspergillaceae</taxon>
        <taxon>Aspergillus</taxon>
    </lineage>
</organism>
<dbReference type="Pfam" id="PF16862">
    <property type="entry name" value="Glyco_hydro_79C"/>
    <property type="match status" value="1"/>
</dbReference>
<dbReference type="InterPro" id="IPR017853">
    <property type="entry name" value="GH"/>
</dbReference>